<name>A0ABP9YXD7_9FUNG</name>
<comment type="caution">
    <text evidence="1">The sequence shown here is derived from an EMBL/GenBank/DDBJ whole genome shotgun (WGS) entry which is preliminary data.</text>
</comment>
<keyword evidence="2" id="KW-1185">Reference proteome</keyword>
<sequence length="287" mass="33275">MIYNLLLGKEELGLVLSELENKADDILVMMDEFNKLWNDIYQSYEYGNFEKPKAFGRLVISIHKDWKDKSNIIRQIEECLGYILHQLEKVKEHRVLTGCKFAGIDQEAQYLSNSLKKFEIDKNTIGHLTRECQKSKQQENCSVKWVLLKPLYKITRSSNLNVIDKYIGLAIVTSAIPYNYCAKKARRQAFNIKLSRLFESSIEMNTKLRDFGLFVSAKIGTAALNTHRNQKKNHYNAALNNRINGLIKVTQKLWDCFRDVQDQTSQNENNAGNMIPKPISRFLMNNT</sequence>
<reference evidence="1 2" key="1">
    <citation type="submission" date="2024-04" db="EMBL/GenBank/DDBJ databases">
        <title>genome sequences of Mucor flavus KT1a and Helicostylum pulchrum KT1b strains isolated from the surface of a dry-aged beef.</title>
        <authorList>
            <person name="Toyotome T."/>
            <person name="Hosono M."/>
            <person name="Torimaru M."/>
            <person name="Fukuda K."/>
            <person name="Mikami N."/>
        </authorList>
    </citation>
    <scope>NUCLEOTIDE SEQUENCE [LARGE SCALE GENOMIC DNA]</scope>
    <source>
        <strain evidence="1 2">KT1a</strain>
    </source>
</reference>
<evidence type="ECO:0000313" key="2">
    <source>
        <dbReference type="Proteomes" id="UP001473302"/>
    </source>
</evidence>
<accession>A0ABP9YXD7</accession>
<evidence type="ECO:0000313" key="1">
    <source>
        <dbReference type="EMBL" id="GAA5811502.1"/>
    </source>
</evidence>
<proteinExistence type="predicted"/>
<gene>
    <name evidence="1" type="ORF">MFLAVUS_004939</name>
</gene>
<dbReference type="Proteomes" id="UP001473302">
    <property type="component" value="Unassembled WGS sequence"/>
</dbReference>
<protein>
    <submittedName>
        <fullName evidence="1">Uncharacterized protein</fullName>
    </submittedName>
</protein>
<organism evidence="1 2">
    <name type="scientific">Mucor flavus</name>
    <dbReference type="NCBI Taxonomy" id="439312"/>
    <lineage>
        <taxon>Eukaryota</taxon>
        <taxon>Fungi</taxon>
        <taxon>Fungi incertae sedis</taxon>
        <taxon>Mucoromycota</taxon>
        <taxon>Mucoromycotina</taxon>
        <taxon>Mucoromycetes</taxon>
        <taxon>Mucorales</taxon>
        <taxon>Mucorineae</taxon>
        <taxon>Mucoraceae</taxon>
        <taxon>Mucor</taxon>
    </lineage>
</organism>
<dbReference type="EMBL" id="BAABUK010000010">
    <property type="protein sequence ID" value="GAA5811502.1"/>
    <property type="molecule type" value="Genomic_DNA"/>
</dbReference>